<reference evidence="1 2" key="1">
    <citation type="journal article" date="2012" name="J. Bacteriol.">
        <title>Complete genome sequences of Methylophaga sp. strain JAM1 and Methylophaga sp. strain JAM7.</title>
        <authorList>
            <person name="Villeneuve C."/>
            <person name="Martineau C."/>
            <person name="Mauffrey F."/>
            <person name="Villemur R."/>
        </authorList>
    </citation>
    <scope>NUCLEOTIDE SEQUENCE [LARGE SCALE GENOMIC DNA]</scope>
    <source>
        <strain evidence="1 2">JAM7</strain>
    </source>
</reference>
<accession>I1YJS0</accession>
<dbReference type="STRING" id="754477.Q7C_2024"/>
<evidence type="ECO:0000313" key="2">
    <source>
        <dbReference type="Proteomes" id="UP000009145"/>
    </source>
</evidence>
<gene>
    <name evidence="1" type="ordered locus">Q7C_2024</name>
</gene>
<organism evidence="1 2">
    <name type="scientific">Methylophaga frappieri (strain ATCC BAA-2434 / DSM 25690 / JAM7)</name>
    <dbReference type="NCBI Taxonomy" id="754477"/>
    <lineage>
        <taxon>Bacteria</taxon>
        <taxon>Pseudomonadati</taxon>
        <taxon>Pseudomonadota</taxon>
        <taxon>Gammaproteobacteria</taxon>
        <taxon>Thiotrichales</taxon>
        <taxon>Piscirickettsiaceae</taxon>
        <taxon>Methylophaga</taxon>
    </lineage>
</organism>
<evidence type="ECO:0008006" key="3">
    <source>
        <dbReference type="Google" id="ProtNLM"/>
    </source>
</evidence>
<dbReference type="HOGENOM" id="CLU_3185682_0_0_6"/>
<keyword evidence="2" id="KW-1185">Reference proteome</keyword>
<sequence length="46" mass="5267">MAQKAEFAPNRLICNALAINRYHRLVSSMPELIKTKMKLNKHSSVI</sequence>
<protein>
    <recommendedName>
        <fullName evidence="3">Transposase</fullName>
    </recommendedName>
</protein>
<dbReference type="EMBL" id="CP003380">
    <property type="protein sequence ID" value="AFJ03163.1"/>
    <property type="molecule type" value="Genomic_DNA"/>
</dbReference>
<proteinExistence type="predicted"/>
<evidence type="ECO:0000313" key="1">
    <source>
        <dbReference type="EMBL" id="AFJ03163.1"/>
    </source>
</evidence>
<name>I1YJS0_METFJ</name>
<dbReference type="KEGG" id="mec:Q7C_2024"/>
<dbReference type="Proteomes" id="UP000009145">
    <property type="component" value="Chromosome"/>
</dbReference>
<dbReference type="PATRIC" id="fig|754477.3.peg.1992"/>
<dbReference type="AlphaFoldDB" id="I1YJS0"/>